<reference evidence="5" key="1">
    <citation type="journal article" date="2014" name="Genome Announc.">
        <title>Draft Genome Sequences of Two Lactobacillus Strains, L. farraginis JCM 14108T and L. composti JCM 14202T, Isolated from Compost of Distilled Shochu Residue.</title>
        <authorList>
            <person name="Yuki M."/>
            <person name="Oshima K."/>
            <person name="Suda W."/>
            <person name="Kitahara M."/>
            <person name="Kitamura K."/>
            <person name="Iida T."/>
            <person name="Hattori M."/>
            <person name="Ohkuma M."/>
        </authorList>
    </citation>
    <scope>NUCLEOTIDE SEQUENCE [LARGE SCALE GENOMIC DNA]</scope>
    <source>
        <strain evidence="5">JCM 14108</strain>
    </source>
</reference>
<evidence type="ECO:0000256" key="3">
    <source>
        <dbReference type="ARBA" id="ARBA00023163"/>
    </source>
</evidence>
<dbReference type="InterPro" id="IPR000843">
    <property type="entry name" value="HTH_LacI"/>
</dbReference>
<dbReference type="Pfam" id="PF13377">
    <property type="entry name" value="Peripla_BP_3"/>
    <property type="match status" value="1"/>
</dbReference>
<evidence type="ECO:0000313" key="8">
    <source>
        <dbReference type="Proteomes" id="UP000051966"/>
    </source>
</evidence>
<dbReference type="Pfam" id="PF00356">
    <property type="entry name" value="LacI"/>
    <property type="match status" value="1"/>
</dbReference>
<dbReference type="PATRIC" id="fig|1423743.5.peg.1852"/>
<dbReference type="PANTHER" id="PTHR30146">
    <property type="entry name" value="LACI-RELATED TRANSCRIPTIONAL REPRESSOR"/>
    <property type="match status" value="1"/>
</dbReference>
<dbReference type="InterPro" id="IPR046335">
    <property type="entry name" value="LacI/GalR-like_sensor"/>
</dbReference>
<dbReference type="EMBL" id="AZFY01000154">
    <property type="protein sequence ID" value="KRM01125.1"/>
    <property type="molecule type" value="Genomic_DNA"/>
</dbReference>
<organism evidence="5 7">
    <name type="scientific">Lentilactobacillus farraginis DSM 18382 = JCM 14108</name>
    <dbReference type="NCBI Taxonomy" id="1423743"/>
    <lineage>
        <taxon>Bacteria</taxon>
        <taxon>Bacillati</taxon>
        <taxon>Bacillota</taxon>
        <taxon>Bacilli</taxon>
        <taxon>Lactobacillales</taxon>
        <taxon>Lactobacillaceae</taxon>
        <taxon>Lentilactobacillus</taxon>
    </lineage>
</organism>
<dbReference type="CDD" id="cd01544">
    <property type="entry name" value="PBP1_GalR"/>
    <property type="match status" value="1"/>
</dbReference>
<keyword evidence="1" id="KW-0805">Transcription regulation</keyword>
<dbReference type="AlphaFoldDB" id="X0QEG9"/>
<dbReference type="Proteomes" id="UP000051966">
    <property type="component" value="Unassembled WGS sequence"/>
</dbReference>
<name>X0QEG9_9LACO</name>
<dbReference type="Proteomes" id="UP000019488">
    <property type="component" value="Unassembled WGS sequence"/>
</dbReference>
<evidence type="ECO:0000313" key="5">
    <source>
        <dbReference type="EMBL" id="GAF37000.1"/>
    </source>
</evidence>
<dbReference type="Gene3D" id="1.10.260.40">
    <property type="entry name" value="lambda repressor-like DNA-binding domains"/>
    <property type="match status" value="1"/>
</dbReference>
<dbReference type="PRINTS" id="PR00036">
    <property type="entry name" value="HTHLACI"/>
</dbReference>
<comment type="caution">
    <text evidence="5">The sequence shown here is derived from an EMBL/GenBank/DDBJ whole genome shotgun (WGS) entry which is preliminary data.</text>
</comment>
<evidence type="ECO:0000256" key="2">
    <source>
        <dbReference type="ARBA" id="ARBA00023125"/>
    </source>
</evidence>
<keyword evidence="3" id="KW-0804">Transcription</keyword>
<dbReference type="SMART" id="SM00354">
    <property type="entry name" value="HTH_LACI"/>
    <property type="match status" value="1"/>
</dbReference>
<dbReference type="STRING" id="1423743.FD41_GL001794"/>
<dbReference type="CDD" id="cd01392">
    <property type="entry name" value="HTH_LacI"/>
    <property type="match status" value="1"/>
</dbReference>
<dbReference type="Gene3D" id="3.40.50.2300">
    <property type="match status" value="2"/>
</dbReference>
<gene>
    <name evidence="6" type="ORF">FD41_GL001794</name>
    <name evidence="5" type="ORF">JCM14108_1998</name>
</gene>
<protein>
    <submittedName>
        <fullName evidence="5">Galactose operon repressor, GalR-LacI family of transcriptional regulators</fullName>
    </submittedName>
    <submittedName>
        <fullName evidence="6">LacI family transcriptional regulator LacR</fullName>
    </submittedName>
</protein>
<keyword evidence="2" id="KW-0238">DNA-binding</keyword>
<evidence type="ECO:0000313" key="6">
    <source>
        <dbReference type="EMBL" id="KRM01125.1"/>
    </source>
</evidence>
<dbReference type="PANTHER" id="PTHR30146:SF149">
    <property type="entry name" value="HTH-TYPE TRANSCRIPTIONAL REGULATOR EBGR"/>
    <property type="match status" value="1"/>
</dbReference>
<dbReference type="GO" id="GO:0000976">
    <property type="term" value="F:transcription cis-regulatory region binding"/>
    <property type="evidence" value="ECO:0007669"/>
    <property type="project" value="TreeGrafter"/>
</dbReference>
<evidence type="ECO:0000256" key="1">
    <source>
        <dbReference type="ARBA" id="ARBA00023015"/>
    </source>
</evidence>
<sequence length="362" mass="41025">MTYQVKENIFILVNYFKNNDNYFLEKRGGLFLATIKDIAKKAGVSITTVSRVLNYDKTLSVSDTTRKKIFRVAEDLAYTKKKKAGSVKDNIAIVQWYTEQQELDDLYYLSIRMGAEKRAERLHYKVHRFFANDSLANIRDVKAIIAIGKFSDRQIKSMLKVTPNVIFVDFDTLAKGYDCVVTDFENATKTVLKYFVDNGLTRIGMLSGVEYSSDHRLKIMDPRFDVFKNYLEDHSLYDPANVFVGDFTIQSAFDLVNNALKANREDFPNALYIANDAMAVGALKALHENHVRVPEDVSLVSFNDTAVAKYVIPSLTSIKVDTGKMGEVAVSLVDAIEDDEDDNHTPQKVIVGNRFIKRESSL</sequence>
<dbReference type="PROSITE" id="PS00356">
    <property type="entry name" value="HTH_LACI_1"/>
    <property type="match status" value="1"/>
</dbReference>
<dbReference type="InterPro" id="IPR028082">
    <property type="entry name" value="Peripla_BP_I"/>
</dbReference>
<evidence type="ECO:0000259" key="4">
    <source>
        <dbReference type="PROSITE" id="PS50932"/>
    </source>
</evidence>
<dbReference type="EMBL" id="BAKI01000022">
    <property type="protein sequence ID" value="GAF37000.1"/>
    <property type="molecule type" value="Genomic_DNA"/>
</dbReference>
<feature type="domain" description="HTH lacI-type" evidence="4">
    <location>
        <begin position="33"/>
        <end position="89"/>
    </location>
</feature>
<accession>X0QEG9</accession>
<reference evidence="6 8" key="2">
    <citation type="journal article" date="2015" name="Genome Announc.">
        <title>Expanding the biotechnology potential of lactobacilli through comparative genomics of 213 strains and associated genera.</title>
        <authorList>
            <person name="Sun Z."/>
            <person name="Harris H.M."/>
            <person name="McCann A."/>
            <person name="Guo C."/>
            <person name="Argimon S."/>
            <person name="Zhang W."/>
            <person name="Yang X."/>
            <person name="Jeffery I.B."/>
            <person name="Cooney J.C."/>
            <person name="Kagawa T.F."/>
            <person name="Liu W."/>
            <person name="Song Y."/>
            <person name="Salvetti E."/>
            <person name="Wrobel A."/>
            <person name="Rasinkangas P."/>
            <person name="Parkhill J."/>
            <person name="Rea M.C."/>
            <person name="O'Sullivan O."/>
            <person name="Ritari J."/>
            <person name="Douillard F.P."/>
            <person name="Paul Ross R."/>
            <person name="Yang R."/>
            <person name="Briner A.E."/>
            <person name="Felis G.E."/>
            <person name="de Vos W.M."/>
            <person name="Barrangou R."/>
            <person name="Klaenhammer T.R."/>
            <person name="Caufield P.W."/>
            <person name="Cui Y."/>
            <person name="Zhang H."/>
            <person name="O'Toole P.W."/>
        </authorList>
    </citation>
    <scope>NUCLEOTIDE SEQUENCE [LARGE SCALE GENOMIC DNA]</scope>
    <source>
        <strain evidence="6 8">DSM 18382</strain>
    </source>
</reference>
<proteinExistence type="predicted"/>
<dbReference type="SUPFAM" id="SSF47413">
    <property type="entry name" value="lambda repressor-like DNA-binding domains"/>
    <property type="match status" value="1"/>
</dbReference>
<evidence type="ECO:0000313" key="7">
    <source>
        <dbReference type="Proteomes" id="UP000019488"/>
    </source>
</evidence>
<dbReference type="InterPro" id="IPR010982">
    <property type="entry name" value="Lambda_DNA-bd_dom_sf"/>
</dbReference>
<dbReference type="SUPFAM" id="SSF53822">
    <property type="entry name" value="Periplasmic binding protein-like I"/>
    <property type="match status" value="1"/>
</dbReference>
<keyword evidence="8" id="KW-1185">Reference proteome</keyword>
<dbReference type="GO" id="GO:0003700">
    <property type="term" value="F:DNA-binding transcription factor activity"/>
    <property type="evidence" value="ECO:0007669"/>
    <property type="project" value="TreeGrafter"/>
</dbReference>
<dbReference type="PROSITE" id="PS50932">
    <property type="entry name" value="HTH_LACI_2"/>
    <property type="match status" value="1"/>
</dbReference>